<evidence type="ECO:0000256" key="8">
    <source>
        <dbReference type="ARBA" id="ARBA00022833"/>
    </source>
</evidence>
<dbReference type="GO" id="GO:0008270">
    <property type="term" value="F:zinc ion binding"/>
    <property type="evidence" value="ECO:0007669"/>
    <property type="project" value="UniProtKB-KW"/>
</dbReference>
<keyword evidence="4" id="KW-0479">Metal-binding</keyword>
<gene>
    <name evidence="11" type="ORF">COCHEDRAFT_1179285</name>
</gene>
<evidence type="ECO:0000256" key="7">
    <source>
        <dbReference type="ARBA" id="ARBA00022786"/>
    </source>
</evidence>
<dbReference type="InterPro" id="IPR044066">
    <property type="entry name" value="TRIAD_supradom"/>
</dbReference>
<evidence type="ECO:0000256" key="2">
    <source>
        <dbReference type="ARBA" id="ARBA00012251"/>
    </source>
</evidence>
<dbReference type="Proteomes" id="UP000016936">
    <property type="component" value="Unassembled WGS sequence"/>
</dbReference>
<accession>M2URE2</accession>
<feature type="region of interest" description="Disordered" evidence="9">
    <location>
        <begin position="343"/>
        <end position="374"/>
    </location>
</feature>
<sequence>MGCRLSRAVRLHVKAEASIAISSTYHKAEHTDTSQKCKESVPQPLRPFSHDDITITSSATLPITTQEPTAAFSLFLAEHCLMSIQLPDAEIDGPTVATAPSTPAPPQPTDVLEESSPEPSNALEGSTVRCITCCTTMPNEKDKFFQPCKNCDSVYCGSCIRYLFIEACNDMTRMPPRCCGPIQLHHARPHLNGEEIAVFKAKYEEWLTPNPFYCPVPTCSAFIPERLLPEQIKSNRKRTDSGTGIPTSKTFACPACESSICADCRLTAHPSSACNVSEFGIDEETTRLLKSWGYKQCPKCRHGIKRMFGCRHMECRCGAHFCFNCMGNPDFCGDDCVEDEDDEVESDDGSTLEPSESPETSSTQGNHQDTEPHVAPPAEAVNLDRGSASYWAAQALDFGEEPTQDFADRAWNCFHFFKPCKIDLAKALTADSSDTPLECVKCWSTIYPVIKEPPRVSSMGQAQTIFMGSRVNDTSTERVIAREHGHRRRHDQYVPPRNLVRNDATMGATLCQTNPAPSPLSQSAPDHESPLTQYMNRYCEAVVDVYGNIISPAEPQQHRRASMDAHDYHHMCTLPPTSGPTGKSPLSNSSYPSLTTHTPDLRMNIAYDCSDCNLLVCEPCKDALIIARDLGVEKHKALMERLQEERLARDS</sequence>
<dbReference type="OrthoDB" id="10009520at2759"/>
<dbReference type="GO" id="GO:0016567">
    <property type="term" value="P:protein ubiquitination"/>
    <property type="evidence" value="ECO:0007669"/>
    <property type="project" value="InterPro"/>
</dbReference>
<protein>
    <recommendedName>
        <fullName evidence="2">RBR-type E3 ubiquitin transferase</fullName>
        <ecNumber evidence="2">2.3.2.31</ecNumber>
    </recommendedName>
</protein>
<proteinExistence type="predicted"/>
<organism evidence="11 12">
    <name type="scientific">Cochliobolus heterostrophus (strain C5 / ATCC 48332 / race O)</name>
    <name type="common">Southern corn leaf blight fungus</name>
    <name type="synonym">Bipolaris maydis</name>
    <dbReference type="NCBI Taxonomy" id="701091"/>
    <lineage>
        <taxon>Eukaryota</taxon>
        <taxon>Fungi</taxon>
        <taxon>Dikarya</taxon>
        <taxon>Ascomycota</taxon>
        <taxon>Pezizomycotina</taxon>
        <taxon>Dothideomycetes</taxon>
        <taxon>Pleosporomycetidae</taxon>
        <taxon>Pleosporales</taxon>
        <taxon>Pleosporineae</taxon>
        <taxon>Pleosporaceae</taxon>
        <taxon>Bipolaris</taxon>
    </lineage>
</organism>
<feature type="domain" description="RING-type" evidence="10">
    <location>
        <begin position="126"/>
        <end position="340"/>
    </location>
</feature>
<reference evidence="12" key="2">
    <citation type="journal article" date="2013" name="PLoS Genet.">
        <title>Comparative genome structure, secondary metabolite, and effector coding capacity across Cochliobolus pathogens.</title>
        <authorList>
            <person name="Condon B.J."/>
            <person name="Leng Y."/>
            <person name="Wu D."/>
            <person name="Bushley K.E."/>
            <person name="Ohm R.A."/>
            <person name="Otillar R."/>
            <person name="Martin J."/>
            <person name="Schackwitz W."/>
            <person name="Grimwood J."/>
            <person name="MohdZainudin N."/>
            <person name="Xue C."/>
            <person name="Wang R."/>
            <person name="Manning V.A."/>
            <person name="Dhillon B."/>
            <person name="Tu Z.J."/>
            <person name="Steffenson B.J."/>
            <person name="Salamov A."/>
            <person name="Sun H."/>
            <person name="Lowry S."/>
            <person name="LaButti K."/>
            <person name="Han J."/>
            <person name="Copeland A."/>
            <person name="Lindquist E."/>
            <person name="Barry K."/>
            <person name="Schmutz J."/>
            <person name="Baker S.E."/>
            <person name="Ciuffetti L.M."/>
            <person name="Grigoriev I.V."/>
            <person name="Zhong S."/>
            <person name="Turgeon B.G."/>
        </authorList>
    </citation>
    <scope>NUCLEOTIDE SEQUENCE [LARGE SCALE GENOMIC DNA]</scope>
    <source>
        <strain evidence="12">C5 / ATCC 48332 / race O</strain>
    </source>
</reference>
<dbReference type="Gene3D" id="1.20.120.1750">
    <property type="match status" value="1"/>
</dbReference>
<dbReference type="PROSITE" id="PS51873">
    <property type="entry name" value="TRIAD"/>
    <property type="match status" value="1"/>
</dbReference>
<evidence type="ECO:0000313" key="12">
    <source>
        <dbReference type="Proteomes" id="UP000016936"/>
    </source>
</evidence>
<dbReference type="SUPFAM" id="SSF57850">
    <property type="entry name" value="RING/U-box"/>
    <property type="match status" value="1"/>
</dbReference>
<feature type="compositionally biased region" description="Low complexity" evidence="9">
    <location>
        <begin position="351"/>
        <end position="363"/>
    </location>
</feature>
<dbReference type="HOGENOM" id="CLU_027964_0_0_1"/>
<feature type="region of interest" description="Disordered" evidence="9">
    <location>
        <begin position="92"/>
        <end position="123"/>
    </location>
</feature>
<dbReference type="CDD" id="cd22584">
    <property type="entry name" value="Rcat_RBR_unk"/>
    <property type="match status" value="1"/>
</dbReference>
<evidence type="ECO:0000256" key="3">
    <source>
        <dbReference type="ARBA" id="ARBA00022679"/>
    </source>
</evidence>
<evidence type="ECO:0000256" key="5">
    <source>
        <dbReference type="ARBA" id="ARBA00022737"/>
    </source>
</evidence>
<dbReference type="PANTHER" id="PTHR11685">
    <property type="entry name" value="RBR FAMILY RING FINGER AND IBR DOMAIN-CONTAINING"/>
    <property type="match status" value="1"/>
</dbReference>
<keyword evidence="6" id="KW-0863">Zinc-finger</keyword>
<keyword evidence="12" id="KW-1185">Reference proteome</keyword>
<dbReference type="STRING" id="701091.M2URE2"/>
<keyword evidence="8" id="KW-0862">Zinc</keyword>
<reference evidence="11 12" key="1">
    <citation type="journal article" date="2012" name="PLoS Pathog.">
        <title>Diverse lifestyles and strategies of plant pathogenesis encoded in the genomes of eighteen Dothideomycetes fungi.</title>
        <authorList>
            <person name="Ohm R.A."/>
            <person name="Feau N."/>
            <person name="Henrissat B."/>
            <person name="Schoch C.L."/>
            <person name="Horwitz B.A."/>
            <person name="Barry K.W."/>
            <person name="Condon B.J."/>
            <person name="Copeland A.C."/>
            <person name="Dhillon B."/>
            <person name="Glaser F."/>
            <person name="Hesse C.N."/>
            <person name="Kosti I."/>
            <person name="LaButti K."/>
            <person name="Lindquist E.A."/>
            <person name="Lucas S."/>
            <person name="Salamov A.A."/>
            <person name="Bradshaw R.E."/>
            <person name="Ciuffetti L."/>
            <person name="Hamelin R.C."/>
            <person name="Kema G.H.J."/>
            <person name="Lawrence C."/>
            <person name="Scott J.A."/>
            <person name="Spatafora J.W."/>
            <person name="Turgeon B.G."/>
            <person name="de Wit P.J.G.M."/>
            <person name="Zhong S."/>
            <person name="Goodwin S.B."/>
            <person name="Grigoriev I.V."/>
        </authorList>
    </citation>
    <scope>NUCLEOTIDE SEQUENCE [LARGE SCALE GENOMIC DNA]</scope>
    <source>
        <strain evidence="12">C5 / ATCC 48332 / race O</strain>
    </source>
</reference>
<dbReference type="InterPro" id="IPR002867">
    <property type="entry name" value="IBR_dom"/>
</dbReference>
<keyword evidence="7" id="KW-0833">Ubl conjugation pathway</keyword>
<evidence type="ECO:0000256" key="9">
    <source>
        <dbReference type="SAM" id="MobiDB-lite"/>
    </source>
</evidence>
<dbReference type="EMBL" id="KB445578">
    <property type="protein sequence ID" value="EMD90458.1"/>
    <property type="molecule type" value="Genomic_DNA"/>
</dbReference>
<dbReference type="GO" id="GO:0061630">
    <property type="term" value="F:ubiquitin protein ligase activity"/>
    <property type="evidence" value="ECO:0007669"/>
    <property type="project" value="UniProtKB-EC"/>
</dbReference>
<dbReference type="OMA" id="LECVKCW"/>
<evidence type="ECO:0000313" key="11">
    <source>
        <dbReference type="EMBL" id="EMD90458.1"/>
    </source>
</evidence>
<name>M2URE2_COCH5</name>
<dbReference type="EC" id="2.3.2.31" evidence="2"/>
<evidence type="ECO:0000256" key="4">
    <source>
        <dbReference type="ARBA" id="ARBA00022723"/>
    </source>
</evidence>
<keyword evidence="3" id="KW-0808">Transferase</keyword>
<dbReference type="Pfam" id="PF01485">
    <property type="entry name" value="IBR"/>
    <property type="match status" value="1"/>
</dbReference>
<keyword evidence="5" id="KW-0677">Repeat</keyword>
<evidence type="ECO:0000256" key="6">
    <source>
        <dbReference type="ARBA" id="ARBA00022771"/>
    </source>
</evidence>
<evidence type="ECO:0000259" key="10">
    <source>
        <dbReference type="PROSITE" id="PS51873"/>
    </source>
</evidence>
<dbReference type="AlphaFoldDB" id="M2URE2"/>
<dbReference type="InterPro" id="IPR031127">
    <property type="entry name" value="E3_UB_ligase_RBR"/>
</dbReference>
<comment type="catalytic activity">
    <reaction evidence="1">
        <text>[E2 ubiquitin-conjugating enzyme]-S-ubiquitinyl-L-cysteine + [acceptor protein]-L-lysine = [E2 ubiquitin-conjugating enzyme]-L-cysteine + [acceptor protein]-N(6)-ubiquitinyl-L-lysine.</text>
        <dbReference type="EC" id="2.3.2.31"/>
    </reaction>
</comment>
<dbReference type="eggNOG" id="KOG1812">
    <property type="taxonomic scope" value="Eukaryota"/>
</dbReference>
<evidence type="ECO:0000256" key="1">
    <source>
        <dbReference type="ARBA" id="ARBA00001798"/>
    </source>
</evidence>